<feature type="compositionally biased region" description="Basic and acidic residues" evidence="1">
    <location>
        <begin position="454"/>
        <end position="464"/>
    </location>
</feature>
<feature type="compositionally biased region" description="Polar residues" evidence="1">
    <location>
        <begin position="625"/>
        <end position="652"/>
    </location>
</feature>
<feature type="compositionally biased region" description="Basic and acidic residues" evidence="1">
    <location>
        <begin position="482"/>
        <end position="493"/>
    </location>
</feature>
<feature type="compositionally biased region" description="Basic and acidic residues" evidence="1">
    <location>
        <begin position="528"/>
        <end position="537"/>
    </location>
</feature>
<feature type="compositionally biased region" description="Polar residues" evidence="1">
    <location>
        <begin position="513"/>
        <end position="524"/>
    </location>
</feature>
<accession>A0AAW0P0Z6</accession>
<reference evidence="3" key="1">
    <citation type="submission" date="2024-04" db="EMBL/GenBank/DDBJ databases">
        <title>Salinicola lusitanus LLJ914,a marine bacterium isolated from the Okinawa Trough.</title>
        <authorList>
            <person name="Li J."/>
        </authorList>
    </citation>
    <scope>NUCLEOTIDE SEQUENCE [LARGE SCALE GENOMIC DNA]</scope>
</reference>
<feature type="compositionally biased region" description="Polar residues" evidence="1">
    <location>
        <begin position="993"/>
        <end position="1008"/>
    </location>
</feature>
<feature type="compositionally biased region" description="Polar residues" evidence="1">
    <location>
        <begin position="538"/>
        <end position="555"/>
    </location>
</feature>
<feature type="compositionally biased region" description="Polar residues" evidence="1">
    <location>
        <begin position="465"/>
        <end position="481"/>
    </location>
</feature>
<protein>
    <submittedName>
        <fullName evidence="2">Uncharacterized protein</fullName>
    </submittedName>
</protein>
<feature type="region of interest" description="Disordered" evidence="1">
    <location>
        <begin position="585"/>
        <end position="652"/>
    </location>
</feature>
<dbReference type="Proteomes" id="UP001460270">
    <property type="component" value="Unassembled WGS sequence"/>
</dbReference>
<keyword evidence="3" id="KW-1185">Reference proteome</keyword>
<dbReference type="EMBL" id="JBBPFD010000010">
    <property type="protein sequence ID" value="KAK7910476.1"/>
    <property type="molecule type" value="Genomic_DNA"/>
</dbReference>
<feature type="region of interest" description="Disordered" evidence="1">
    <location>
        <begin position="283"/>
        <end position="570"/>
    </location>
</feature>
<feature type="region of interest" description="Disordered" evidence="1">
    <location>
        <begin position="980"/>
        <end position="1027"/>
    </location>
</feature>
<organism evidence="2 3">
    <name type="scientific">Mugilogobius chulae</name>
    <name type="common">yellowstripe goby</name>
    <dbReference type="NCBI Taxonomy" id="88201"/>
    <lineage>
        <taxon>Eukaryota</taxon>
        <taxon>Metazoa</taxon>
        <taxon>Chordata</taxon>
        <taxon>Craniata</taxon>
        <taxon>Vertebrata</taxon>
        <taxon>Euteleostomi</taxon>
        <taxon>Actinopterygii</taxon>
        <taxon>Neopterygii</taxon>
        <taxon>Teleostei</taxon>
        <taxon>Neoteleostei</taxon>
        <taxon>Acanthomorphata</taxon>
        <taxon>Gobiaria</taxon>
        <taxon>Gobiiformes</taxon>
        <taxon>Gobioidei</taxon>
        <taxon>Gobiidae</taxon>
        <taxon>Gobionellinae</taxon>
        <taxon>Mugilogobius</taxon>
    </lineage>
</organism>
<dbReference type="AlphaFoldDB" id="A0AAW0P0Z6"/>
<feature type="compositionally biased region" description="Low complexity" evidence="1">
    <location>
        <begin position="439"/>
        <end position="452"/>
    </location>
</feature>
<evidence type="ECO:0000313" key="2">
    <source>
        <dbReference type="EMBL" id="KAK7910476.1"/>
    </source>
</evidence>
<gene>
    <name evidence="2" type="ORF">WMY93_015160</name>
</gene>
<name>A0AAW0P0Z6_9GOBI</name>
<proteinExistence type="predicted"/>
<evidence type="ECO:0000313" key="3">
    <source>
        <dbReference type="Proteomes" id="UP001460270"/>
    </source>
</evidence>
<feature type="compositionally biased region" description="Basic and acidic residues" evidence="1">
    <location>
        <begin position="337"/>
        <end position="346"/>
    </location>
</feature>
<feature type="compositionally biased region" description="Low complexity" evidence="1">
    <location>
        <begin position="585"/>
        <end position="596"/>
    </location>
</feature>
<evidence type="ECO:0000256" key="1">
    <source>
        <dbReference type="SAM" id="MobiDB-lite"/>
    </source>
</evidence>
<comment type="caution">
    <text evidence="2">The sequence shown here is derived from an EMBL/GenBank/DDBJ whole genome shotgun (WGS) entry which is preliminary data.</text>
</comment>
<sequence length="1027" mass="115278">MADKDQDVFTPEEMKLMVQDIMTKQKTSEPTQEWPMSATGRRRGLSDEESRRELRRYGWQRELTFESSTRDERVERVSVLDETMPDILAAKLYPLATSIWQTISSLDTADIDTRVRLDDMFLQLISLTSNEMLTGLKNCLSRVQSPPALVSNDTVKEALYPFFKSCFRIRSVEERKSFEQFVEMLSAEVKNHVNSELTLFGLTEERHTTEGCILRSMIWHAKKFVLRRPPQTVCPDETPPVASTSQEQTNTRAELSCEKVLSAEEQLAAKRLRLREELKRNGLGMRSSLQSPTEDNPSQSCVSWAPDSTLSPGDVHMRPFTEPSRIRLSPCLPSVTDTHKKEKQDEDPAPTDVRVQSSGPTFVPEPLEEKEQTRVTSVKQSTPASLKPPQSGGPCVLSKEHKGQTLSQREKKQKKDNHGAKLSQSCVPCVLSKEHKGQVLSSLLSSTSPVPSKKNQEEDKEQRAKSFSSTPAKQPKPTSLKSQREKKQKDNHGAKLSQSCEPCVLSKEHKGQALSSLLSSTQPVPSKKNQEEDKEQLAKSSSSTPAKQPKPTSFKSQREKENLGSKLSQSCEPCVLSKEHKGLALSSSLSCSPSSSEKTKEMKPPLKPKVQLEPTRPSPKPSIDKVQQSPLAAAQTPSKNLLTNKSDNAQNSPNIYLRGPTVVCVMTEKPTAPVPSQQTSCLHLQCEWETHHIRALALEISQRVMKTKDIQTIRPFYEQLSQHLEANVTIHDCTIRPNPENIVAIAEVVYKDLCLGKRKVMVKFNALTNQNYIWTITDTIHTHVQSPLPKRSRLQSVSRSTFPCSTGDERVSVLDETMPDILAMKLYPLATSIWQTISTLDSADLDTRFRLDDMFLQLISVASNEILTVKKVQQKSFEQFVEILSAKTENTVNPELTLVGLTEEERHTTQGCMLIWRAKKFVLRCQPQTVCPDETPPAASTFQEQTNTRAESSCEKVLSAEEQLAAKRLRLRDELKRNGLGMRSSLKSPAEDNPSQSCVSWATDSTLSPEGVHMRPYTEPSRVRLYP</sequence>
<feature type="region of interest" description="Disordered" evidence="1">
    <location>
        <begin position="24"/>
        <end position="49"/>
    </location>
</feature>
<feature type="compositionally biased region" description="Polar residues" evidence="1">
    <location>
        <begin position="374"/>
        <end position="384"/>
    </location>
</feature>
<feature type="compositionally biased region" description="Polar residues" evidence="1">
    <location>
        <begin position="287"/>
        <end position="311"/>
    </location>
</feature>